<evidence type="ECO:0000313" key="3">
    <source>
        <dbReference type="Proteomes" id="UP001165085"/>
    </source>
</evidence>
<dbReference type="EMBL" id="BRXY01000040">
    <property type="protein sequence ID" value="GMH56643.1"/>
    <property type="molecule type" value="Genomic_DNA"/>
</dbReference>
<keyword evidence="3" id="KW-1185">Reference proteome</keyword>
<evidence type="ECO:0000256" key="1">
    <source>
        <dbReference type="SAM" id="MobiDB-lite"/>
    </source>
</evidence>
<accession>A0A9W7DVM4</accession>
<dbReference type="Proteomes" id="UP001165085">
    <property type="component" value="Unassembled WGS sequence"/>
</dbReference>
<organism evidence="2 3">
    <name type="scientific">Triparma strigata</name>
    <dbReference type="NCBI Taxonomy" id="1606541"/>
    <lineage>
        <taxon>Eukaryota</taxon>
        <taxon>Sar</taxon>
        <taxon>Stramenopiles</taxon>
        <taxon>Ochrophyta</taxon>
        <taxon>Bolidophyceae</taxon>
        <taxon>Parmales</taxon>
        <taxon>Triparmaceae</taxon>
        <taxon>Triparma</taxon>
    </lineage>
</organism>
<evidence type="ECO:0000313" key="2">
    <source>
        <dbReference type="EMBL" id="GMH56643.1"/>
    </source>
</evidence>
<gene>
    <name evidence="2" type="ORF">TrST_g9065</name>
</gene>
<sequence>MGRESSYGDVFGSAVWDGGEGESEGEDSIGGDEDGERLEGVMGERGGGGNGRDFNRNGLNPNKNGLTPRGERQISQGLGGLGI</sequence>
<proteinExistence type="predicted"/>
<comment type="caution">
    <text evidence="2">The sequence shown here is derived from an EMBL/GenBank/DDBJ whole genome shotgun (WGS) entry which is preliminary data.</text>
</comment>
<protein>
    <submittedName>
        <fullName evidence="2">Uncharacterized protein</fullName>
    </submittedName>
</protein>
<reference evidence="3" key="1">
    <citation type="journal article" date="2023" name="Commun. Biol.">
        <title>Genome analysis of Parmales, the sister group of diatoms, reveals the evolutionary specialization of diatoms from phago-mixotrophs to photoautotrophs.</title>
        <authorList>
            <person name="Ban H."/>
            <person name="Sato S."/>
            <person name="Yoshikawa S."/>
            <person name="Yamada K."/>
            <person name="Nakamura Y."/>
            <person name="Ichinomiya M."/>
            <person name="Sato N."/>
            <person name="Blanc-Mathieu R."/>
            <person name="Endo H."/>
            <person name="Kuwata A."/>
            <person name="Ogata H."/>
        </authorList>
    </citation>
    <scope>NUCLEOTIDE SEQUENCE [LARGE SCALE GENOMIC DNA]</scope>
    <source>
        <strain evidence="3">NIES 3701</strain>
    </source>
</reference>
<feature type="compositionally biased region" description="Acidic residues" evidence="1">
    <location>
        <begin position="19"/>
        <end position="36"/>
    </location>
</feature>
<dbReference type="AlphaFoldDB" id="A0A9W7DVM4"/>
<feature type="region of interest" description="Disordered" evidence="1">
    <location>
        <begin position="1"/>
        <end position="83"/>
    </location>
</feature>
<name>A0A9W7DVM4_9STRA</name>